<evidence type="ECO:0000313" key="1">
    <source>
        <dbReference type="EMBL" id="MFC5528832.1"/>
    </source>
</evidence>
<proteinExistence type="predicted"/>
<evidence type="ECO:0000313" key="2">
    <source>
        <dbReference type="Proteomes" id="UP001596108"/>
    </source>
</evidence>
<name>A0ABW0QXT4_9BACL</name>
<sequence>MVNNAHVIFGTGPVGMADMRELRRRGVQDIRMVNRSGRLQGENNVRVIRGDASNAAESIAICEEAAVVYHCAQPGYLNWPKRFPAITNGILEGAAAANAKLVYADNLYMYTGNN</sequence>
<protein>
    <recommendedName>
        <fullName evidence="3">NAD-dependent epimerase/dehydratase family protein</fullName>
    </recommendedName>
</protein>
<gene>
    <name evidence="1" type="ORF">ACFPQ4_05095</name>
</gene>
<comment type="caution">
    <text evidence="1">The sequence shown here is derived from an EMBL/GenBank/DDBJ whole genome shotgun (WGS) entry which is preliminary data.</text>
</comment>
<reference evidence="2" key="1">
    <citation type="journal article" date="2019" name="Int. J. Syst. Evol. Microbiol.">
        <title>The Global Catalogue of Microorganisms (GCM) 10K type strain sequencing project: providing services to taxonomists for standard genome sequencing and annotation.</title>
        <authorList>
            <consortium name="The Broad Institute Genomics Platform"/>
            <consortium name="The Broad Institute Genome Sequencing Center for Infectious Disease"/>
            <person name="Wu L."/>
            <person name="Ma J."/>
        </authorList>
    </citation>
    <scope>NUCLEOTIDE SEQUENCE [LARGE SCALE GENOMIC DNA]</scope>
    <source>
        <strain evidence="2">CGMCC 1.18578</strain>
    </source>
</reference>
<evidence type="ECO:0008006" key="3">
    <source>
        <dbReference type="Google" id="ProtNLM"/>
    </source>
</evidence>
<dbReference type="SUPFAM" id="SSF51735">
    <property type="entry name" value="NAD(P)-binding Rossmann-fold domains"/>
    <property type="match status" value="1"/>
</dbReference>
<keyword evidence="2" id="KW-1185">Reference proteome</keyword>
<accession>A0ABW0QXT4</accession>
<dbReference type="InterPro" id="IPR036291">
    <property type="entry name" value="NAD(P)-bd_dom_sf"/>
</dbReference>
<dbReference type="EMBL" id="JBHSNC010000013">
    <property type="protein sequence ID" value="MFC5528832.1"/>
    <property type="molecule type" value="Genomic_DNA"/>
</dbReference>
<organism evidence="1 2">
    <name type="scientific">Cohnella yongneupensis</name>
    <dbReference type="NCBI Taxonomy" id="425006"/>
    <lineage>
        <taxon>Bacteria</taxon>
        <taxon>Bacillati</taxon>
        <taxon>Bacillota</taxon>
        <taxon>Bacilli</taxon>
        <taxon>Bacillales</taxon>
        <taxon>Paenibacillaceae</taxon>
        <taxon>Cohnella</taxon>
    </lineage>
</organism>
<dbReference type="RefSeq" id="WP_378110699.1">
    <property type="nucleotide sequence ID" value="NZ_JBHSNC010000013.1"/>
</dbReference>
<dbReference type="Gene3D" id="3.40.50.720">
    <property type="entry name" value="NAD(P)-binding Rossmann-like Domain"/>
    <property type="match status" value="1"/>
</dbReference>
<dbReference type="Proteomes" id="UP001596108">
    <property type="component" value="Unassembled WGS sequence"/>
</dbReference>